<dbReference type="AlphaFoldDB" id="A0A9P8VZD6"/>
<dbReference type="Proteomes" id="UP000777438">
    <property type="component" value="Unassembled WGS sequence"/>
</dbReference>
<evidence type="ECO:0000313" key="3">
    <source>
        <dbReference type="Proteomes" id="UP000777438"/>
    </source>
</evidence>
<keyword evidence="3" id="KW-1185">Reference proteome</keyword>
<comment type="caution">
    <text evidence="2">The sequence shown here is derived from an EMBL/GenBank/DDBJ whole genome shotgun (WGS) entry which is preliminary data.</text>
</comment>
<dbReference type="OrthoDB" id="529205at2759"/>
<accession>A0A9P8VZD6</accession>
<proteinExistence type="predicted"/>
<sequence length="117" mass="12327">MSASARAIMAARPISVAASRGIFTSTPVRLGLKETSTHDAFASERHKQDSLAKQKCGTGHWKPELASDSEEAVRADRAAAEGAAGVKVDEAIRILQEKTKSTAEETAKAGTSMRDGT</sequence>
<feature type="region of interest" description="Disordered" evidence="1">
    <location>
        <begin position="41"/>
        <end position="69"/>
    </location>
</feature>
<evidence type="ECO:0000256" key="1">
    <source>
        <dbReference type="SAM" id="MobiDB-lite"/>
    </source>
</evidence>
<name>A0A9P8VZD6_9HYPO</name>
<feature type="compositionally biased region" description="Basic and acidic residues" evidence="1">
    <location>
        <begin position="41"/>
        <end position="52"/>
    </location>
</feature>
<gene>
    <name evidence="2" type="ORF">B0T10DRAFT_494431</name>
</gene>
<evidence type="ECO:0000313" key="2">
    <source>
        <dbReference type="EMBL" id="KAH6883537.1"/>
    </source>
</evidence>
<protein>
    <submittedName>
        <fullName evidence="2">Uncharacterized protein</fullName>
    </submittedName>
</protein>
<dbReference type="EMBL" id="JAGPYM010000023">
    <property type="protein sequence ID" value="KAH6883537.1"/>
    <property type="molecule type" value="Genomic_DNA"/>
</dbReference>
<organism evidence="2 3">
    <name type="scientific">Thelonectria olida</name>
    <dbReference type="NCBI Taxonomy" id="1576542"/>
    <lineage>
        <taxon>Eukaryota</taxon>
        <taxon>Fungi</taxon>
        <taxon>Dikarya</taxon>
        <taxon>Ascomycota</taxon>
        <taxon>Pezizomycotina</taxon>
        <taxon>Sordariomycetes</taxon>
        <taxon>Hypocreomycetidae</taxon>
        <taxon>Hypocreales</taxon>
        <taxon>Nectriaceae</taxon>
        <taxon>Thelonectria</taxon>
    </lineage>
</organism>
<reference evidence="2 3" key="1">
    <citation type="journal article" date="2021" name="Nat. Commun.">
        <title>Genetic determinants of endophytism in the Arabidopsis root mycobiome.</title>
        <authorList>
            <person name="Mesny F."/>
            <person name="Miyauchi S."/>
            <person name="Thiergart T."/>
            <person name="Pickel B."/>
            <person name="Atanasova L."/>
            <person name="Karlsson M."/>
            <person name="Huettel B."/>
            <person name="Barry K.W."/>
            <person name="Haridas S."/>
            <person name="Chen C."/>
            <person name="Bauer D."/>
            <person name="Andreopoulos W."/>
            <person name="Pangilinan J."/>
            <person name="LaButti K."/>
            <person name="Riley R."/>
            <person name="Lipzen A."/>
            <person name="Clum A."/>
            <person name="Drula E."/>
            <person name="Henrissat B."/>
            <person name="Kohler A."/>
            <person name="Grigoriev I.V."/>
            <person name="Martin F.M."/>
            <person name="Hacquard S."/>
        </authorList>
    </citation>
    <scope>NUCLEOTIDE SEQUENCE [LARGE SCALE GENOMIC DNA]</scope>
    <source>
        <strain evidence="2 3">MPI-CAGE-CH-0241</strain>
    </source>
</reference>